<dbReference type="InterPro" id="IPR029033">
    <property type="entry name" value="His_PPase_superfam"/>
</dbReference>
<dbReference type="PIRSF" id="PIRSF000709">
    <property type="entry name" value="6PFK_2-Ptase"/>
    <property type="match status" value="1"/>
</dbReference>
<dbReference type="CDD" id="cd07067">
    <property type="entry name" value="HP_PGM_like"/>
    <property type="match status" value="1"/>
</dbReference>
<protein>
    <recommendedName>
        <fullName evidence="2">Alpha-ribazole phosphatase</fullName>
    </recommendedName>
</protein>
<dbReference type="EMBL" id="LAZR01003399">
    <property type="protein sequence ID" value="KKN18748.1"/>
    <property type="molecule type" value="Genomic_DNA"/>
</dbReference>
<dbReference type="PANTHER" id="PTHR48100:SF1">
    <property type="entry name" value="HISTIDINE PHOSPHATASE FAMILY PROTEIN-RELATED"/>
    <property type="match status" value="1"/>
</dbReference>
<dbReference type="GO" id="GO:0005737">
    <property type="term" value="C:cytoplasm"/>
    <property type="evidence" value="ECO:0007669"/>
    <property type="project" value="TreeGrafter"/>
</dbReference>
<dbReference type="PANTHER" id="PTHR48100">
    <property type="entry name" value="BROAD-SPECIFICITY PHOSPHATASE YOR283W-RELATED"/>
    <property type="match status" value="1"/>
</dbReference>
<dbReference type="SUPFAM" id="SSF53254">
    <property type="entry name" value="Phosphoglycerate mutase-like"/>
    <property type="match status" value="1"/>
</dbReference>
<dbReference type="InterPro" id="IPR050275">
    <property type="entry name" value="PGM_Phosphatase"/>
</dbReference>
<evidence type="ECO:0008006" key="2">
    <source>
        <dbReference type="Google" id="ProtNLM"/>
    </source>
</evidence>
<sequence>MRKTVVDFLRHGEPQGGNVYRGQQDDELTLLGWQQMQRHLVDKPPWQTILTSPLKRCAAFADHIRQECNIDVHHQKDLQEIHFGQWQGLTAEQIEANDKAGFFAFYDDPLNNTPPLAESLEAFQQRCLSAWQQVLVQHQGEHSLVITHAGVIRIILVHVLSMPLTALFQIDVPFACLSRIEVQTTDKGHFSRLMFHAGQL</sequence>
<reference evidence="1" key="1">
    <citation type="journal article" date="2015" name="Nature">
        <title>Complex archaea that bridge the gap between prokaryotes and eukaryotes.</title>
        <authorList>
            <person name="Spang A."/>
            <person name="Saw J.H."/>
            <person name="Jorgensen S.L."/>
            <person name="Zaremba-Niedzwiedzka K."/>
            <person name="Martijn J."/>
            <person name="Lind A.E."/>
            <person name="van Eijk R."/>
            <person name="Schleper C."/>
            <person name="Guy L."/>
            <person name="Ettema T.J."/>
        </authorList>
    </citation>
    <scope>NUCLEOTIDE SEQUENCE</scope>
</reference>
<comment type="caution">
    <text evidence="1">The sequence shown here is derived from an EMBL/GenBank/DDBJ whole genome shotgun (WGS) entry which is preliminary data.</text>
</comment>
<dbReference type="InterPro" id="IPR013078">
    <property type="entry name" value="His_Pase_superF_clade-1"/>
</dbReference>
<organism evidence="1">
    <name type="scientific">marine sediment metagenome</name>
    <dbReference type="NCBI Taxonomy" id="412755"/>
    <lineage>
        <taxon>unclassified sequences</taxon>
        <taxon>metagenomes</taxon>
        <taxon>ecological metagenomes</taxon>
    </lineage>
</organism>
<accession>A0A0F9RN78</accession>
<dbReference type="Pfam" id="PF00300">
    <property type="entry name" value="His_Phos_1"/>
    <property type="match status" value="1"/>
</dbReference>
<dbReference type="GO" id="GO:0016791">
    <property type="term" value="F:phosphatase activity"/>
    <property type="evidence" value="ECO:0007669"/>
    <property type="project" value="TreeGrafter"/>
</dbReference>
<name>A0A0F9RN78_9ZZZZ</name>
<proteinExistence type="predicted"/>
<dbReference type="AlphaFoldDB" id="A0A0F9RN78"/>
<dbReference type="Gene3D" id="3.40.50.1240">
    <property type="entry name" value="Phosphoglycerate mutase-like"/>
    <property type="match status" value="1"/>
</dbReference>
<evidence type="ECO:0000313" key="1">
    <source>
        <dbReference type="EMBL" id="KKN18748.1"/>
    </source>
</evidence>
<dbReference type="SMART" id="SM00855">
    <property type="entry name" value="PGAM"/>
    <property type="match status" value="1"/>
</dbReference>
<gene>
    <name evidence="1" type="ORF">LCGC14_0952710</name>
</gene>